<name>A0A8H6SC32_9AGAR</name>
<evidence type="ECO:0000313" key="5">
    <source>
        <dbReference type="EMBL" id="KAF7295105.1"/>
    </source>
</evidence>
<comment type="function">
    <text evidence="3">Required for mitochondrial cytochrome c oxidase (COX) assembly and respiration.</text>
</comment>
<comment type="subcellular location">
    <subcellularLocation>
        <location evidence="3">Mitochondrion inner membrane</location>
    </subcellularLocation>
</comment>
<proteinExistence type="inferred from homology"/>
<feature type="region of interest" description="Disordered" evidence="4">
    <location>
        <begin position="55"/>
        <end position="78"/>
    </location>
</feature>
<dbReference type="AlphaFoldDB" id="A0A8H6SC32"/>
<feature type="compositionally biased region" description="Basic and acidic residues" evidence="4">
    <location>
        <begin position="59"/>
        <end position="78"/>
    </location>
</feature>
<dbReference type="GeneID" id="59349590"/>
<protein>
    <recommendedName>
        <fullName evidence="3">COX assembly mitochondrial protein</fullName>
    </recommendedName>
</protein>
<dbReference type="InterPro" id="IPR013892">
    <property type="entry name" value="Cyt_c_biogenesis_Cmc1-like"/>
</dbReference>
<dbReference type="EMBL" id="JACAZF010000009">
    <property type="protein sequence ID" value="KAF7295105.1"/>
    <property type="molecule type" value="Genomic_DNA"/>
</dbReference>
<evidence type="ECO:0000256" key="1">
    <source>
        <dbReference type="ARBA" id="ARBA00007347"/>
    </source>
</evidence>
<comment type="similarity">
    <text evidence="1 3">Belongs to the CMC family.</text>
</comment>
<dbReference type="Proteomes" id="UP000636479">
    <property type="component" value="Unassembled WGS sequence"/>
</dbReference>
<organism evidence="5 6">
    <name type="scientific">Mycena indigotica</name>
    <dbReference type="NCBI Taxonomy" id="2126181"/>
    <lineage>
        <taxon>Eukaryota</taxon>
        <taxon>Fungi</taxon>
        <taxon>Dikarya</taxon>
        <taxon>Basidiomycota</taxon>
        <taxon>Agaricomycotina</taxon>
        <taxon>Agaricomycetes</taxon>
        <taxon>Agaricomycetidae</taxon>
        <taxon>Agaricales</taxon>
        <taxon>Marasmiineae</taxon>
        <taxon>Mycenaceae</taxon>
        <taxon>Mycena</taxon>
    </lineage>
</organism>
<dbReference type="GO" id="GO:0005743">
    <property type="term" value="C:mitochondrial inner membrane"/>
    <property type="evidence" value="ECO:0007669"/>
    <property type="project" value="UniProtKB-SubCell"/>
</dbReference>
<gene>
    <name evidence="5" type="ORF">MIND_01048800</name>
</gene>
<keyword evidence="6" id="KW-1185">Reference proteome</keyword>
<dbReference type="RefSeq" id="XP_037216468.1">
    <property type="nucleotide sequence ID" value="XM_037367074.1"/>
</dbReference>
<evidence type="ECO:0000256" key="3">
    <source>
        <dbReference type="RuleBase" id="RU364104"/>
    </source>
</evidence>
<keyword evidence="2" id="KW-1015">Disulfide bond</keyword>
<accession>A0A8H6SC32</accession>
<reference evidence="5" key="1">
    <citation type="submission" date="2020-05" db="EMBL/GenBank/DDBJ databases">
        <title>Mycena genomes resolve the evolution of fungal bioluminescence.</title>
        <authorList>
            <person name="Tsai I.J."/>
        </authorList>
    </citation>
    <scope>NUCLEOTIDE SEQUENCE</scope>
    <source>
        <strain evidence="5">171206Taipei</strain>
    </source>
</reference>
<keyword evidence="3" id="KW-0999">Mitochondrion inner membrane</keyword>
<keyword evidence="3" id="KW-0472">Membrane</keyword>
<sequence>MHSQLSDKKIVCKDFIEALEKCHSNNWARLLGFCNLQKDELNLCLREERLKRTTANRELSQERKHKAEEARKKFYSDE</sequence>
<dbReference type="Pfam" id="PF08583">
    <property type="entry name" value="Cmc1"/>
    <property type="match status" value="1"/>
</dbReference>
<evidence type="ECO:0000256" key="4">
    <source>
        <dbReference type="SAM" id="MobiDB-lite"/>
    </source>
</evidence>
<comment type="caution">
    <text evidence="5">The sequence shown here is derived from an EMBL/GenBank/DDBJ whole genome shotgun (WGS) entry which is preliminary data.</text>
</comment>
<keyword evidence="3" id="KW-0143">Chaperone</keyword>
<evidence type="ECO:0000313" key="6">
    <source>
        <dbReference type="Proteomes" id="UP000636479"/>
    </source>
</evidence>
<dbReference type="OrthoDB" id="532630at2759"/>
<keyword evidence="3" id="KW-0496">Mitochondrion</keyword>
<evidence type="ECO:0000256" key="2">
    <source>
        <dbReference type="ARBA" id="ARBA00023157"/>
    </source>
</evidence>